<dbReference type="GO" id="GO:0016020">
    <property type="term" value="C:membrane"/>
    <property type="evidence" value="ECO:0007669"/>
    <property type="project" value="UniProtKB-SubCell"/>
</dbReference>
<organism evidence="7 8">
    <name type="scientific">Stephania cephalantha</name>
    <dbReference type="NCBI Taxonomy" id="152367"/>
    <lineage>
        <taxon>Eukaryota</taxon>
        <taxon>Viridiplantae</taxon>
        <taxon>Streptophyta</taxon>
        <taxon>Embryophyta</taxon>
        <taxon>Tracheophyta</taxon>
        <taxon>Spermatophyta</taxon>
        <taxon>Magnoliopsida</taxon>
        <taxon>Ranunculales</taxon>
        <taxon>Menispermaceae</taxon>
        <taxon>Menispermoideae</taxon>
        <taxon>Cissampelideae</taxon>
        <taxon>Stephania</taxon>
    </lineage>
</organism>
<sequence>MLSLLGIKQPILRNPRFPDVRLFRQYLVLLLTNQVALGLCRFIAGLRRNIILLILIALGGFLLSRGIFVNEIDDLLSYSLGVFCFATSINCVNASLTAAENMNKWSICVLPNSTEPLGVLVLKSRAIKQLQHMGMLKQFLKRHGSACYYSSEGQADDIRTDVSSKYVSNRADEHVKKGRRGMVLLFQPLSITFNEITYSVDIPQEMKNQGITEDRLELLKGVSGAFKPGVLTALMGVRGAGKTTLMDVLAGRKTGGTLTEASPFPATLKSKKHLPEVDATTRKMFIEEVMELVELTPLRGALVGLPCVDGLSTEQRKRLTVVVEHVANPSIIFMDEPTPGLDARAAAIVMRQELKELAKLKMAINPASWMLETTTAAQEDILGIGFAEVYKNSNLYRRHKALIQELGTPPPGSKDLHFSTKYSQSFFTQCKACLWKQYWSYWRNPPYNALRFFFTVLIALMFGTIFWYLGSRANSEQDLFNSFDSIYAALIFIRVQNTMFHTPQNEDPCMVDLVLLEFPSFLVPIRIGGVPIRRLGEQSQRQRHGKRL</sequence>
<evidence type="ECO:0000256" key="2">
    <source>
        <dbReference type="ARBA" id="ARBA00022692"/>
    </source>
</evidence>
<keyword evidence="8" id="KW-1185">Reference proteome</keyword>
<dbReference type="InterPro" id="IPR013525">
    <property type="entry name" value="ABC2_TM"/>
</dbReference>
<keyword evidence="4 5" id="KW-0472">Membrane</keyword>
<comment type="subcellular location">
    <subcellularLocation>
        <location evidence="1">Membrane</location>
        <topology evidence="1">Multi-pass membrane protein</topology>
    </subcellularLocation>
</comment>
<proteinExistence type="predicted"/>
<dbReference type="EMBL" id="JBBNAG010000003">
    <property type="protein sequence ID" value="KAK9149764.1"/>
    <property type="molecule type" value="Genomic_DNA"/>
</dbReference>
<feature type="transmembrane region" description="Helical" evidence="5">
    <location>
        <begin position="23"/>
        <end position="43"/>
    </location>
</feature>
<dbReference type="GO" id="GO:0005524">
    <property type="term" value="F:ATP binding"/>
    <property type="evidence" value="ECO:0007669"/>
    <property type="project" value="InterPro"/>
</dbReference>
<dbReference type="GO" id="GO:0016887">
    <property type="term" value="F:ATP hydrolysis activity"/>
    <property type="evidence" value="ECO:0007669"/>
    <property type="project" value="InterPro"/>
</dbReference>
<dbReference type="PROSITE" id="PS50893">
    <property type="entry name" value="ABC_TRANSPORTER_2"/>
    <property type="match status" value="1"/>
</dbReference>
<gene>
    <name evidence="7" type="ORF">Scep_008521</name>
</gene>
<feature type="domain" description="ABC transporter" evidence="6">
    <location>
        <begin position="191"/>
        <end position="425"/>
    </location>
</feature>
<reference evidence="7 8" key="1">
    <citation type="submission" date="2024-01" db="EMBL/GenBank/DDBJ databases">
        <title>Genome assemblies of Stephania.</title>
        <authorList>
            <person name="Yang L."/>
        </authorList>
    </citation>
    <scope>NUCLEOTIDE SEQUENCE [LARGE SCALE GENOMIC DNA]</scope>
    <source>
        <strain evidence="7">JXDWG</strain>
        <tissue evidence="7">Leaf</tissue>
    </source>
</reference>
<dbReference type="Pfam" id="PF00005">
    <property type="entry name" value="ABC_tran"/>
    <property type="match status" value="1"/>
</dbReference>
<evidence type="ECO:0000256" key="3">
    <source>
        <dbReference type="ARBA" id="ARBA00022989"/>
    </source>
</evidence>
<dbReference type="InterPro" id="IPR003439">
    <property type="entry name" value="ABC_transporter-like_ATP-bd"/>
</dbReference>
<feature type="transmembrane region" description="Helical" evidence="5">
    <location>
        <begin position="449"/>
        <end position="469"/>
    </location>
</feature>
<name>A0AAP0KDU4_9MAGN</name>
<dbReference type="GO" id="GO:0140359">
    <property type="term" value="F:ABC-type transporter activity"/>
    <property type="evidence" value="ECO:0007669"/>
    <property type="project" value="InterPro"/>
</dbReference>
<feature type="transmembrane region" description="Helical" evidence="5">
    <location>
        <begin position="75"/>
        <end position="96"/>
    </location>
</feature>
<dbReference type="AlphaFoldDB" id="A0AAP0KDU4"/>
<dbReference type="PANTHER" id="PTHR48040">
    <property type="entry name" value="PLEIOTROPIC DRUG RESISTANCE PROTEIN 1-LIKE ISOFORM X1"/>
    <property type="match status" value="1"/>
</dbReference>
<dbReference type="SUPFAM" id="SSF52540">
    <property type="entry name" value="P-loop containing nucleoside triphosphate hydrolases"/>
    <property type="match status" value="1"/>
</dbReference>
<evidence type="ECO:0000259" key="6">
    <source>
        <dbReference type="PROSITE" id="PS50893"/>
    </source>
</evidence>
<dbReference type="Proteomes" id="UP001419268">
    <property type="component" value="Unassembled WGS sequence"/>
</dbReference>
<protein>
    <recommendedName>
        <fullName evidence="6">ABC transporter domain-containing protein</fullName>
    </recommendedName>
</protein>
<accession>A0AAP0KDU4</accession>
<feature type="transmembrane region" description="Helical" evidence="5">
    <location>
        <begin position="50"/>
        <end position="69"/>
    </location>
</feature>
<evidence type="ECO:0000313" key="7">
    <source>
        <dbReference type="EMBL" id="KAK9149764.1"/>
    </source>
</evidence>
<dbReference type="Pfam" id="PF01061">
    <property type="entry name" value="ABC2_membrane"/>
    <property type="match status" value="1"/>
</dbReference>
<dbReference type="PANTHER" id="PTHR48040:SF35">
    <property type="entry name" value="ABC TRANSPORTER G FAMILY MEMBER 39-LIKE"/>
    <property type="match status" value="1"/>
</dbReference>
<evidence type="ECO:0000256" key="4">
    <source>
        <dbReference type="ARBA" id="ARBA00023136"/>
    </source>
</evidence>
<evidence type="ECO:0000256" key="5">
    <source>
        <dbReference type="SAM" id="Phobius"/>
    </source>
</evidence>
<keyword evidence="2 5" id="KW-0812">Transmembrane</keyword>
<dbReference type="Gene3D" id="3.40.50.300">
    <property type="entry name" value="P-loop containing nucleotide triphosphate hydrolases"/>
    <property type="match status" value="1"/>
</dbReference>
<dbReference type="InterPro" id="IPR027417">
    <property type="entry name" value="P-loop_NTPase"/>
</dbReference>
<keyword evidence="3 5" id="KW-1133">Transmembrane helix</keyword>
<evidence type="ECO:0000256" key="1">
    <source>
        <dbReference type="ARBA" id="ARBA00004141"/>
    </source>
</evidence>
<comment type="caution">
    <text evidence="7">The sequence shown here is derived from an EMBL/GenBank/DDBJ whole genome shotgun (WGS) entry which is preliminary data.</text>
</comment>
<evidence type="ECO:0000313" key="8">
    <source>
        <dbReference type="Proteomes" id="UP001419268"/>
    </source>
</evidence>